<reference evidence="1" key="1">
    <citation type="journal article" date="2021" name="Nat. Commun.">
        <title>Genetic determinants of endophytism in the Arabidopsis root mycobiome.</title>
        <authorList>
            <person name="Mesny F."/>
            <person name="Miyauchi S."/>
            <person name="Thiergart T."/>
            <person name="Pickel B."/>
            <person name="Atanasova L."/>
            <person name="Karlsson M."/>
            <person name="Huettel B."/>
            <person name="Barry K.W."/>
            <person name="Haridas S."/>
            <person name="Chen C."/>
            <person name="Bauer D."/>
            <person name="Andreopoulos W."/>
            <person name="Pangilinan J."/>
            <person name="LaButti K."/>
            <person name="Riley R."/>
            <person name="Lipzen A."/>
            <person name="Clum A."/>
            <person name="Drula E."/>
            <person name="Henrissat B."/>
            <person name="Kohler A."/>
            <person name="Grigoriev I.V."/>
            <person name="Martin F.M."/>
            <person name="Hacquard S."/>
        </authorList>
    </citation>
    <scope>NUCLEOTIDE SEQUENCE</scope>
    <source>
        <strain evidence="1">MPI-CAGE-CH-0243</strain>
    </source>
</reference>
<dbReference type="AlphaFoldDB" id="A0A9P9EJV6"/>
<dbReference type="EMBL" id="JAGMWT010000001">
    <property type="protein sequence ID" value="KAH7138434.1"/>
    <property type="molecule type" value="Genomic_DNA"/>
</dbReference>
<keyword evidence="2" id="KW-1185">Reference proteome</keyword>
<gene>
    <name evidence="1" type="ORF">B0J11DRAFT_15428</name>
</gene>
<sequence>MQTCKGQNHMLFIFIFSISCPSSHHSSPLLFSAHTKLTHSCSEKKQITEKRTTIIHDNRDDCDNYDWHRARERMYVREREQRKGEVGEWSKENNLSYTLSLRIKDPIRQDMAVAHCRSAGAEDLGEESLERLV</sequence>
<organism evidence="1 2">
    <name type="scientific">Dendryphion nanum</name>
    <dbReference type="NCBI Taxonomy" id="256645"/>
    <lineage>
        <taxon>Eukaryota</taxon>
        <taxon>Fungi</taxon>
        <taxon>Dikarya</taxon>
        <taxon>Ascomycota</taxon>
        <taxon>Pezizomycotina</taxon>
        <taxon>Dothideomycetes</taxon>
        <taxon>Pleosporomycetidae</taxon>
        <taxon>Pleosporales</taxon>
        <taxon>Torulaceae</taxon>
        <taxon>Dendryphion</taxon>
    </lineage>
</organism>
<dbReference type="PROSITE" id="PS51257">
    <property type="entry name" value="PROKAR_LIPOPROTEIN"/>
    <property type="match status" value="1"/>
</dbReference>
<proteinExistence type="predicted"/>
<evidence type="ECO:0000313" key="2">
    <source>
        <dbReference type="Proteomes" id="UP000700596"/>
    </source>
</evidence>
<protein>
    <submittedName>
        <fullName evidence="1">Uncharacterized protein</fullName>
    </submittedName>
</protein>
<evidence type="ECO:0000313" key="1">
    <source>
        <dbReference type="EMBL" id="KAH7138434.1"/>
    </source>
</evidence>
<dbReference type="Proteomes" id="UP000700596">
    <property type="component" value="Unassembled WGS sequence"/>
</dbReference>
<comment type="caution">
    <text evidence="1">The sequence shown here is derived from an EMBL/GenBank/DDBJ whole genome shotgun (WGS) entry which is preliminary data.</text>
</comment>
<accession>A0A9P9EJV6</accession>
<name>A0A9P9EJV6_9PLEO</name>